<dbReference type="AlphaFoldDB" id="A0ABD5B8Z8"/>
<dbReference type="InterPro" id="IPR016181">
    <property type="entry name" value="Acyl_CoA_acyltransferase"/>
</dbReference>
<name>A0ABD5B8Z8_ELIMR</name>
<proteinExistence type="predicted"/>
<dbReference type="EMBL" id="JAUCQJ010000004">
    <property type="protein sequence ID" value="MDQ8750205.1"/>
    <property type="molecule type" value="Genomic_DNA"/>
</dbReference>
<protein>
    <submittedName>
        <fullName evidence="2">GNAT family N-acetyltransferase</fullName>
    </submittedName>
</protein>
<dbReference type="RefSeq" id="WP_078794521.1">
    <property type="nucleotide sequence ID" value="NZ_JAUCQJ010000004.1"/>
</dbReference>
<feature type="domain" description="N-acetyltransferase" evidence="1">
    <location>
        <begin position="16"/>
        <end position="155"/>
    </location>
</feature>
<dbReference type="Pfam" id="PF13302">
    <property type="entry name" value="Acetyltransf_3"/>
    <property type="match status" value="1"/>
</dbReference>
<reference evidence="2 3" key="1">
    <citation type="submission" date="2023-06" db="EMBL/GenBank/DDBJ databases">
        <title>Nosocomial Elizabethkingia miricola genome.</title>
        <authorList>
            <person name="Morgado S."/>
            <person name="Fonseca E."/>
            <person name="Freitas F."/>
            <person name="Vicente A.C."/>
        </authorList>
    </citation>
    <scope>NUCLEOTIDE SEQUENCE [LARGE SCALE GENOMIC DNA]</scope>
    <source>
        <strain evidence="2 3">EM15</strain>
    </source>
</reference>
<dbReference type="InterPro" id="IPR000182">
    <property type="entry name" value="GNAT_dom"/>
</dbReference>
<dbReference type="PANTHER" id="PTHR43610:SF1">
    <property type="entry name" value="N-ACETYLTRANSFERASE DOMAIN-CONTAINING PROTEIN"/>
    <property type="match status" value="1"/>
</dbReference>
<organism evidence="2 3">
    <name type="scientific">Elizabethkingia miricola</name>
    <name type="common">Chryseobacterium miricola</name>
    <dbReference type="NCBI Taxonomy" id="172045"/>
    <lineage>
        <taxon>Bacteria</taxon>
        <taxon>Pseudomonadati</taxon>
        <taxon>Bacteroidota</taxon>
        <taxon>Flavobacteriia</taxon>
        <taxon>Flavobacteriales</taxon>
        <taxon>Weeksellaceae</taxon>
        <taxon>Elizabethkingia</taxon>
    </lineage>
</organism>
<gene>
    <name evidence="2" type="ORF">QT385_16235</name>
</gene>
<evidence type="ECO:0000259" key="1">
    <source>
        <dbReference type="Pfam" id="PF13302"/>
    </source>
</evidence>
<dbReference type="SUPFAM" id="SSF55729">
    <property type="entry name" value="Acyl-CoA N-acyltransferases (Nat)"/>
    <property type="match status" value="1"/>
</dbReference>
<comment type="caution">
    <text evidence="2">The sequence shown here is derived from an EMBL/GenBank/DDBJ whole genome shotgun (WGS) entry which is preliminary data.</text>
</comment>
<dbReference type="Gene3D" id="3.40.630.30">
    <property type="match status" value="1"/>
</dbReference>
<evidence type="ECO:0000313" key="2">
    <source>
        <dbReference type="EMBL" id="MDQ8750205.1"/>
    </source>
</evidence>
<dbReference type="PANTHER" id="PTHR43610">
    <property type="entry name" value="BLL6696 PROTEIN"/>
    <property type="match status" value="1"/>
</dbReference>
<evidence type="ECO:0000313" key="3">
    <source>
        <dbReference type="Proteomes" id="UP001239265"/>
    </source>
</evidence>
<sequence length="204" mass="23666">MNLDFKEQYILENDFVTLRPLELSDYNTLLTYSENEPEIWEYNSGGANGKENLEKYVKNAINQRENEKEYPFIVFDKTSQKYVGSTRFYAIFSDNKTIEIGYTWYGKQYQGTGVNKNCKLLLLEFAFEKLQMERVGFAANNKNIKSLSAMKSIGCVVEGVLRNAGTDANNERIDIARLSIIKTEWNENVKTNLKQQIEKYTNKL</sequence>
<dbReference type="Proteomes" id="UP001239265">
    <property type="component" value="Unassembled WGS sequence"/>
</dbReference>
<accession>A0ABD5B8Z8</accession>